<evidence type="ECO:0000313" key="1">
    <source>
        <dbReference type="EMBL" id="GFD38924.1"/>
    </source>
</evidence>
<dbReference type="EMBL" id="BKCJ011508173">
    <property type="protein sequence ID" value="GFD38924.1"/>
    <property type="molecule type" value="Genomic_DNA"/>
</dbReference>
<organism evidence="1">
    <name type="scientific">Tanacetum cinerariifolium</name>
    <name type="common">Dalmatian daisy</name>
    <name type="synonym">Chrysanthemum cinerariifolium</name>
    <dbReference type="NCBI Taxonomy" id="118510"/>
    <lineage>
        <taxon>Eukaryota</taxon>
        <taxon>Viridiplantae</taxon>
        <taxon>Streptophyta</taxon>
        <taxon>Embryophyta</taxon>
        <taxon>Tracheophyta</taxon>
        <taxon>Spermatophyta</taxon>
        <taxon>Magnoliopsida</taxon>
        <taxon>eudicotyledons</taxon>
        <taxon>Gunneridae</taxon>
        <taxon>Pentapetalae</taxon>
        <taxon>asterids</taxon>
        <taxon>campanulids</taxon>
        <taxon>Asterales</taxon>
        <taxon>Asteraceae</taxon>
        <taxon>Asteroideae</taxon>
        <taxon>Anthemideae</taxon>
        <taxon>Anthemidinae</taxon>
        <taxon>Tanacetum</taxon>
    </lineage>
</organism>
<reference evidence="1" key="1">
    <citation type="journal article" date="2019" name="Sci. Rep.">
        <title>Draft genome of Tanacetum cinerariifolium, the natural source of mosquito coil.</title>
        <authorList>
            <person name="Yamashiro T."/>
            <person name="Shiraishi A."/>
            <person name="Satake H."/>
            <person name="Nakayama K."/>
        </authorList>
    </citation>
    <scope>NUCLEOTIDE SEQUENCE</scope>
</reference>
<accession>A0A699W3V5</accession>
<name>A0A699W3V5_TANCI</name>
<gene>
    <name evidence="1" type="ORF">Tci_910893</name>
</gene>
<sequence length="89" mass="9180">SKEVKTLAISSESLLTPSAAASPSLDVLPLIGASALDLSPITPSLSSRLICYSGKSRGLSNPCSSRVLYNRGCISLGNSWNGISGNGWK</sequence>
<comment type="caution">
    <text evidence="1">The sequence shown here is derived from an EMBL/GenBank/DDBJ whole genome shotgun (WGS) entry which is preliminary data.</text>
</comment>
<feature type="non-terminal residue" evidence="1">
    <location>
        <position position="1"/>
    </location>
</feature>
<protein>
    <submittedName>
        <fullName evidence="1">Uncharacterized protein</fullName>
    </submittedName>
</protein>
<dbReference type="AlphaFoldDB" id="A0A699W3V5"/>
<proteinExistence type="predicted"/>